<protein>
    <submittedName>
        <fullName evidence="2">Curlin</fullName>
    </submittedName>
</protein>
<sequence>MTTRFTKTIAAAFTAALIGISASPAMAGGQIAIGFSPTDPDQAQALGMGLQMFSLMQGLSSTGANAYQNGSGNSAGINQNGSGNHGLIWQEGDGHNGTISQSGNNNSCGLFQFGEATDAQCMQNGDNQSGITTVFGF</sequence>
<accession>A0A9Q4FSQ5</accession>
<organism evidence="2 3">
    <name type="scientific">Devosia ureilytica</name>
    <dbReference type="NCBI Taxonomy" id="2952754"/>
    <lineage>
        <taxon>Bacteria</taxon>
        <taxon>Pseudomonadati</taxon>
        <taxon>Pseudomonadota</taxon>
        <taxon>Alphaproteobacteria</taxon>
        <taxon>Hyphomicrobiales</taxon>
        <taxon>Devosiaceae</taxon>
        <taxon>Devosia</taxon>
    </lineage>
</organism>
<name>A0A9Q4FSQ5_9HYPH</name>
<dbReference type="AlphaFoldDB" id="A0A9Q4FSQ5"/>
<dbReference type="Proteomes" id="UP001060275">
    <property type="component" value="Unassembled WGS sequence"/>
</dbReference>
<dbReference type="EMBL" id="JAMWDU010000003">
    <property type="protein sequence ID" value="MCP8887125.1"/>
    <property type="molecule type" value="Genomic_DNA"/>
</dbReference>
<dbReference type="RefSeq" id="WP_254674206.1">
    <property type="nucleotide sequence ID" value="NZ_JAMWDU010000003.1"/>
</dbReference>
<evidence type="ECO:0000313" key="3">
    <source>
        <dbReference type="Proteomes" id="UP001060275"/>
    </source>
</evidence>
<comment type="caution">
    <text evidence="2">The sequence shown here is derived from an EMBL/GenBank/DDBJ whole genome shotgun (WGS) entry which is preliminary data.</text>
</comment>
<proteinExistence type="predicted"/>
<keyword evidence="3" id="KW-1185">Reference proteome</keyword>
<evidence type="ECO:0000256" key="1">
    <source>
        <dbReference type="SAM" id="SignalP"/>
    </source>
</evidence>
<reference evidence="2" key="1">
    <citation type="submission" date="2022-06" db="EMBL/GenBank/DDBJ databases">
        <title>Devosia sp. XJ19-45 genome assembly.</title>
        <authorList>
            <person name="Li B."/>
            <person name="Cai M."/>
            <person name="Nie G."/>
            <person name="Li W."/>
        </authorList>
    </citation>
    <scope>NUCLEOTIDE SEQUENCE</scope>
    <source>
        <strain evidence="2">XJ19-45</strain>
    </source>
</reference>
<keyword evidence="1" id="KW-0732">Signal</keyword>
<gene>
    <name evidence="2" type="ORF">NF348_08415</name>
</gene>
<evidence type="ECO:0000313" key="2">
    <source>
        <dbReference type="EMBL" id="MCP8887125.1"/>
    </source>
</evidence>
<feature type="chain" id="PRO_5040267227" evidence="1">
    <location>
        <begin position="28"/>
        <end position="137"/>
    </location>
</feature>
<feature type="signal peptide" evidence="1">
    <location>
        <begin position="1"/>
        <end position="27"/>
    </location>
</feature>